<comment type="caution">
    <text evidence="1">The sequence shown here is derived from an EMBL/GenBank/DDBJ whole genome shotgun (WGS) entry which is preliminary data.</text>
</comment>
<proteinExistence type="predicted"/>
<evidence type="ECO:0000313" key="2">
    <source>
        <dbReference type="Proteomes" id="UP000251205"/>
    </source>
</evidence>
<organism evidence="1 2">
    <name type="scientific">Rhizobium tropici</name>
    <dbReference type="NCBI Taxonomy" id="398"/>
    <lineage>
        <taxon>Bacteria</taxon>
        <taxon>Pseudomonadati</taxon>
        <taxon>Pseudomonadota</taxon>
        <taxon>Alphaproteobacteria</taxon>
        <taxon>Hyphomicrobiales</taxon>
        <taxon>Rhizobiaceae</taxon>
        <taxon>Rhizobium/Agrobacterium group</taxon>
        <taxon>Rhizobium</taxon>
    </lineage>
</organism>
<sequence>MIASTAVTAPAVLVLNPKCLGLQSVETIHGWMPKRLRRTDISQTHKRLESLRRQCPQAIWSLGAAFKEMNHHLHAQKLNLTSHLLYKNIKRTFGFFRDLRRADYWAGALEIRIRSKG</sequence>
<dbReference type="Proteomes" id="UP000251205">
    <property type="component" value="Unassembled WGS sequence"/>
</dbReference>
<evidence type="ECO:0000313" key="1">
    <source>
        <dbReference type="EMBL" id="RAX41975.1"/>
    </source>
</evidence>
<gene>
    <name evidence="1" type="ORF">DQ393_10360</name>
</gene>
<dbReference type="EMBL" id="QMKK01000025">
    <property type="protein sequence ID" value="RAX41975.1"/>
    <property type="molecule type" value="Genomic_DNA"/>
</dbReference>
<accession>A0A329YL35</accession>
<dbReference type="AlphaFoldDB" id="A0A329YL35"/>
<protein>
    <submittedName>
        <fullName evidence="1">Uncharacterized protein</fullName>
    </submittedName>
</protein>
<reference evidence="1 2" key="1">
    <citation type="submission" date="2018-06" db="EMBL/GenBank/DDBJ databases">
        <title>Whole Genome Sequence of an efficient microsymbiont, Rhizobium tropici.</title>
        <authorList>
            <person name="Srinivasan R."/>
            <person name="Singh H.V."/>
            <person name="Srivastava R."/>
            <person name="Kumari B."/>
            <person name="Radhakrishna A."/>
        </authorList>
    </citation>
    <scope>NUCLEOTIDE SEQUENCE [LARGE SCALE GENOMIC DNA]</scope>
    <source>
        <strain evidence="1 2">IGFRI Rhizo-19</strain>
    </source>
</reference>
<name>A0A329YL35_RHITR</name>